<feature type="chain" id="PRO_5003218141" evidence="1">
    <location>
        <begin position="24"/>
        <end position="683"/>
    </location>
</feature>
<evidence type="ECO:0000259" key="2">
    <source>
        <dbReference type="Pfam" id="PF00496"/>
    </source>
</evidence>
<reference evidence="3" key="1">
    <citation type="submission" date="2010-01" db="EMBL/GenBank/DDBJ databases">
        <title>Genome fragments of uncultured bacteria from the North Pacific subtropical Gyre.</title>
        <authorList>
            <person name="Pham V.D."/>
            <person name="Delong E.F."/>
        </authorList>
    </citation>
    <scope>NUCLEOTIDE SEQUENCE</scope>
</reference>
<dbReference type="Gene3D" id="3.40.190.10">
    <property type="entry name" value="Periplasmic binding protein-like II"/>
    <property type="match status" value="1"/>
</dbReference>
<evidence type="ECO:0000256" key="1">
    <source>
        <dbReference type="SAM" id="SignalP"/>
    </source>
</evidence>
<name>E7C6G3_9BACT</name>
<dbReference type="GO" id="GO:1904680">
    <property type="term" value="F:peptide transmembrane transporter activity"/>
    <property type="evidence" value="ECO:0007669"/>
    <property type="project" value="TreeGrafter"/>
</dbReference>
<dbReference type="PANTHER" id="PTHR30290">
    <property type="entry name" value="PERIPLASMIC BINDING COMPONENT OF ABC TRANSPORTER"/>
    <property type="match status" value="1"/>
</dbReference>
<dbReference type="CDD" id="cd08500">
    <property type="entry name" value="PBP2_NikA_DppA_OppA_like_4"/>
    <property type="match status" value="1"/>
</dbReference>
<feature type="signal peptide" evidence="1">
    <location>
        <begin position="1"/>
        <end position="23"/>
    </location>
</feature>
<organism evidence="3">
    <name type="scientific">uncultured Planctomycetales bacterium HF0770_03I01</name>
    <dbReference type="NCBI Taxonomy" id="723609"/>
    <lineage>
        <taxon>Bacteria</taxon>
        <taxon>Pseudomonadati</taxon>
        <taxon>Planctomycetota</taxon>
        <taxon>Planctomycetia</taxon>
        <taxon>Planctomycetales</taxon>
        <taxon>environmental samples</taxon>
    </lineage>
</organism>
<keyword evidence="1" id="KW-0732">Signal</keyword>
<sequence>MKKLYLTVVVFLLAVILNTTSFAASCPSVTVSDMQGVAGGKYPQQYELSEFEKAAGCKLKFSENPSIKSINKTIVGNKGLPGVKKRIPNEPLVVVPYDAIGSYGGTFRMLSNATEAGTSDLLSTRHVNLVRYSDDLNTIVPNVAKEYSWNDDFTQLTFSLRKGHKWSDGASFTADDIKFWYDNLMMDSKIREKPYDYLLVAGQRMTVDVIDAQTVRFNLPAPKPGLLAMFATSYCLGFAPKHHLGQFHPDVNSDADKLAKAAGFENGYAVLTAYYGNSCWTDTPSPLLATPDKVANLPSAVQPSLESYVTIEDTTEGRVYAANPYFYMVDTAGNQLPYIDYQDERYINDNEMRILKLVNGEAEYKAQSLNLESVPQLMDGAEKGNYSVDVVPGITAGAFSFNVTAEDLEKRKVFNDIRFRQAMSLAINRAEINDVVFYGMGKAQQYVAFSPVPDFVESKWLNYMIKYDPAKANSLLDAVGLADRDGDGFRKLPNGDALALNINFATQGIGVGEVELVARSWNEVGIKTNFKEVTPDEYRSAQSANKLDIAVWIKGQPIAIVLGTNEMFVPPYENYFGHRNAMLWAEYIDSNGSSGVKPPAYAMEMIEDINVFQSLVAGTDESNKRGANLVKNLTGNLLFIGTVKAPYPIYHRNALKNFTTFKTASYEYYRTYPYRPQQWFISE</sequence>
<dbReference type="InterPro" id="IPR039424">
    <property type="entry name" value="SBP_5"/>
</dbReference>
<evidence type="ECO:0000313" key="3">
    <source>
        <dbReference type="EMBL" id="ADI23037.1"/>
    </source>
</evidence>
<dbReference type="InterPro" id="IPR000914">
    <property type="entry name" value="SBP_5_dom"/>
</dbReference>
<dbReference type="PANTHER" id="PTHR30290:SF62">
    <property type="entry name" value="OLIGOPEPTIDE ABC TRANSPORTER, PERIPLASMIC OLIGOPEPTIDE-BINDING PROTEIN"/>
    <property type="match status" value="1"/>
</dbReference>
<dbReference type="Gene3D" id="3.10.105.10">
    <property type="entry name" value="Dipeptide-binding Protein, Domain 3"/>
    <property type="match status" value="1"/>
</dbReference>
<dbReference type="EMBL" id="GU568004">
    <property type="protein sequence ID" value="ADI23037.1"/>
    <property type="molecule type" value="Genomic_DNA"/>
</dbReference>
<feature type="domain" description="Solute-binding protein family 5" evidence="2">
    <location>
        <begin position="138"/>
        <end position="250"/>
    </location>
</feature>
<feature type="domain" description="Solute-binding protein family 5" evidence="2">
    <location>
        <begin position="318"/>
        <end position="552"/>
    </location>
</feature>
<dbReference type="Pfam" id="PF00496">
    <property type="entry name" value="SBP_bac_5"/>
    <property type="match status" value="2"/>
</dbReference>
<proteinExistence type="predicted"/>
<dbReference type="SUPFAM" id="SSF53850">
    <property type="entry name" value="Periplasmic binding protein-like II"/>
    <property type="match status" value="1"/>
</dbReference>
<protein>
    <submittedName>
        <fullName evidence="3">ABC-type dipeptide transport system, periplasmic component</fullName>
    </submittedName>
</protein>
<accession>E7C6G3</accession>
<dbReference type="PROSITE" id="PS51257">
    <property type="entry name" value="PROKAR_LIPOPROTEIN"/>
    <property type="match status" value="1"/>
</dbReference>
<dbReference type="AlphaFoldDB" id="E7C6G3"/>
<dbReference type="GO" id="GO:0015833">
    <property type="term" value="P:peptide transport"/>
    <property type="evidence" value="ECO:0007669"/>
    <property type="project" value="TreeGrafter"/>
</dbReference>